<dbReference type="GO" id="GO:0008171">
    <property type="term" value="F:O-methyltransferase activity"/>
    <property type="evidence" value="ECO:0007669"/>
    <property type="project" value="InterPro"/>
</dbReference>
<dbReference type="Pfam" id="PF00891">
    <property type="entry name" value="Methyltransf_2"/>
    <property type="match status" value="1"/>
</dbReference>
<dbReference type="Proteomes" id="UP000053477">
    <property type="component" value="Unassembled WGS sequence"/>
</dbReference>
<dbReference type="AlphaFoldDB" id="A0A0H2RUS7"/>
<dbReference type="SUPFAM" id="SSF46785">
    <property type="entry name" value="Winged helix' DNA-binding domain"/>
    <property type="match status" value="1"/>
</dbReference>
<keyword evidence="1 6" id="KW-0489">Methyltransferase</keyword>
<keyword evidence="2 6" id="KW-0808">Transferase</keyword>
<sequence length="472" mass="51299">MKSSIRALAELILENIDVLEADCAGRGIEVPSLLEPFTPGSGFAMDKPEVRKATSVISAAAQQLVQTVRPPQMNLITTSYGHTLTSGIRVAAEFHIADILKEAGPKGLHLKEIAAKCNADPVKIGQVLRVLVSSWIFKEVKPDVFANNRTSSVMTKGLPVAQLFSSPETKYSKPESAMAALLCSVGDECMKGSSYMYEALSDPSTALSGDGKDAALCRAFNTKKTIWDFFDEPEQKDRVHRFGVAMKGVSTFQPMELTIKGFDWGSLKAGSVVVDVGGGIGTLSIALANKYPHLNLVVQDRGPVVKNGLDRAKVELPEAVEAGRLSFQEHDFFTTNPVKNADVFMAKYVIHDWSDKVSIEILKRLREAATPNTKLILLDKVIPYMCPLSAIEESASEVSVPGFLKPQVPEPIIQMSGTSHMSSIVVMLFCNGQERTMGSFIKVCADAGWKVSEVFMHDAFGQYISQIVAVPI</sequence>
<dbReference type="PROSITE" id="PS51683">
    <property type="entry name" value="SAM_OMT_II"/>
    <property type="match status" value="1"/>
</dbReference>
<dbReference type="PANTHER" id="PTHR43712">
    <property type="entry name" value="PUTATIVE (AFU_ORTHOLOGUE AFUA_4G14580)-RELATED"/>
    <property type="match status" value="1"/>
</dbReference>
<gene>
    <name evidence="6" type="ORF">SCHPADRAFT_928691</name>
</gene>
<evidence type="ECO:0000313" key="7">
    <source>
        <dbReference type="Proteomes" id="UP000053477"/>
    </source>
</evidence>
<dbReference type="InterPro" id="IPR036390">
    <property type="entry name" value="WH_DNA-bd_sf"/>
</dbReference>
<evidence type="ECO:0000259" key="5">
    <source>
        <dbReference type="Pfam" id="PF08100"/>
    </source>
</evidence>
<dbReference type="Gene3D" id="3.40.50.150">
    <property type="entry name" value="Vaccinia Virus protein VP39"/>
    <property type="match status" value="1"/>
</dbReference>
<dbReference type="InterPro" id="IPR029063">
    <property type="entry name" value="SAM-dependent_MTases_sf"/>
</dbReference>
<reference evidence="6 7" key="1">
    <citation type="submission" date="2015-04" db="EMBL/GenBank/DDBJ databases">
        <title>Complete genome sequence of Schizopora paradoxa KUC8140, a cosmopolitan wood degrader in East Asia.</title>
        <authorList>
            <consortium name="DOE Joint Genome Institute"/>
            <person name="Min B."/>
            <person name="Park H."/>
            <person name="Jang Y."/>
            <person name="Kim J.-J."/>
            <person name="Kim K.H."/>
            <person name="Pangilinan J."/>
            <person name="Lipzen A."/>
            <person name="Riley R."/>
            <person name="Grigoriev I.V."/>
            <person name="Spatafora J.W."/>
            <person name="Choi I.-G."/>
        </authorList>
    </citation>
    <scope>NUCLEOTIDE SEQUENCE [LARGE SCALE GENOMIC DNA]</scope>
    <source>
        <strain evidence="6 7">KUC8140</strain>
    </source>
</reference>
<accession>A0A0H2RUS7</accession>
<keyword evidence="3" id="KW-0949">S-adenosyl-L-methionine</keyword>
<dbReference type="Pfam" id="PF08100">
    <property type="entry name" value="Dimerisation"/>
    <property type="match status" value="1"/>
</dbReference>
<feature type="domain" description="O-methyltransferase dimerisation" evidence="5">
    <location>
        <begin position="81"/>
        <end position="156"/>
    </location>
</feature>
<dbReference type="InterPro" id="IPR036388">
    <property type="entry name" value="WH-like_DNA-bd_sf"/>
</dbReference>
<organism evidence="6 7">
    <name type="scientific">Schizopora paradoxa</name>
    <dbReference type="NCBI Taxonomy" id="27342"/>
    <lineage>
        <taxon>Eukaryota</taxon>
        <taxon>Fungi</taxon>
        <taxon>Dikarya</taxon>
        <taxon>Basidiomycota</taxon>
        <taxon>Agaricomycotina</taxon>
        <taxon>Agaricomycetes</taxon>
        <taxon>Hymenochaetales</taxon>
        <taxon>Schizoporaceae</taxon>
        <taxon>Schizopora</taxon>
    </lineage>
</organism>
<dbReference type="Gene3D" id="1.10.10.10">
    <property type="entry name" value="Winged helix-like DNA-binding domain superfamily/Winged helix DNA-binding domain"/>
    <property type="match status" value="1"/>
</dbReference>
<dbReference type="PANTHER" id="PTHR43712:SF2">
    <property type="entry name" value="O-METHYLTRANSFERASE CICE"/>
    <property type="match status" value="1"/>
</dbReference>
<name>A0A0H2RUS7_9AGAM</name>
<protein>
    <submittedName>
        <fullName evidence="6">S-adenosyl-L-methionine-dependent methyltransferase</fullName>
    </submittedName>
</protein>
<keyword evidence="7" id="KW-1185">Reference proteome</keyword>
<evidence type="ECO:0000313" key="6">
    <source>
        <dbReference type="EMBL" id="KLO13203.1"/>
    </source>
</evidence>
<dbReference type="OrthoDB" id="2410195at2759"/>
<dbReference type="STRING" id="27342.A0A0H2RUS7"/>
<evidence type="ECO:0000256" key="2">
    <source>
        <dbReference type="ARBA" id="ARBA00022679"/>
    </source>
</evidence>
<dbReference type="GO" id="GO:0032259">
    <property type="term" value="P:methylation"/>
    <property type="evidence" value="ECO:0007669"/>
    <property type="project" value="UniProtKB-KW"/>
</dbReference>
<evidence type="ECO:0000256" key="3">
    <source>
        <dbReference type="ARBA" id="ARBA00022691"/>
    </source>
</evidence>
<evidence type="ECO:0000259" key="4">
    <source>
        <dbReference type="Pfam" id="PF00891"/>
    </source>
</evidence>
<dbReference type="InterPro" id="IPR001077">
    <property type="entry name" value="COMT_C"/>
</dbReference>
<evidence type="ECO:0000256" key="1">
    <source>
        <dbReference type="ARBA" id="ARBA00022603"/>
    </source>
</evidence>
<dbReference type="InterPro" id="IPR016461">
    <property type="entry name" value="COMT-like"/>
</dbReference>
<dbReference type="SUPFAM" id="SSF53335">
    <property type="entry name" value="S-adenosyl-L-methionine-dependent methyltransferases"/>
    <property type="match status" value="1"/>
</dbReference>
<dbReference type="InterPro" id="IPR012967">
    <property type="entry name" value="COMT_dimerisation"/>
</dbReference>
<dbReference type="GO" id="GO:0046983">
    <property type="term" value="F:protein dimerization activity"/>
    <property type="evidence" value="ECO:0007669"/>
    <property type="project" value="InterPro"/>
</dbReference>
<dbReference type="InParanoid" id="A0A0H2RUS7"/>
<feature type="domain" description="O-methyltransferase C-terminal" evidence="4">
    <location>
        <begin position="243"/>
        <end position="383"/>
    </location>
</feature>
<dbReference type="EMBL" id="KQ085963">
    <property type="protein sequence ID" value="KLO13203.1"/>
    <property type="molecule type" value="Genomic_DNA"/>
</dbReference>
<proteinExistence type="predicted"/>